<dbReference type="InterPro" id="IPR005583">
    <property type="entry name" value="YaaA"/>
</dbReference>
<name>A0AA94HK12_9MICO</name>
<organism evidence="2 3">
    <name type="scientific">Agrococcus baldri</name>
    <dbReference type="NCBI Taxonomy" id="153730"/>
    <lineage>
        <taxon>Bacteria</taxon>
        <taxon>Bacillati</taxon>
        <taxon>Actinomycetota</taxon>
        <taxon>Actinomycetes</taxon>
        <taxon>Micrococcales</taxon>
        <taxon>Microbacteriaceae</taxon>
        <taxon>Agrococcus</taxon>
    </lineage>
</organism>
<gene>
    <name evidence="2" type="ORF">SAMN04487783_0187</name>
</gene>
<comment type="caution">
    <text evidence="2">The sequence shown here is derived from an EMBL/GenBank/DDBJ whole genome shotgun (WGS) entry which is preliminary data.</text>
</comment>
<evidence type="ECO:0008006" key="4">
    <source>
        <dbReference type="Google" id="ProtNLM"/>
    </source>
</evidence>
<keyword evidence="3" id="KW-1185">Reference proteome</keyword>
<dbReference type="PANTHER" id="PTHR30283">
    <property type="entry name" value="PEROXIDE STRESS RESPONSE PROTEIN YAAA"/>
    <property type="match status" value="1"/>
</dbReference>
<dbReference type="AlphaFoldDB" id="A0AA94HK12"/>
<protein>
    <recommendedName>
        <fullName evidence="4">Peroxide stress protein YaaA</fullName>
    </recommendedName>
</protein>
<accession>A0AA94HK12</accession>
<reference evidence="2 3" key="1">
    <citation type="submission" date="2016-10" db="EMBL/GenBank/DDBJ databases">
        <authorList>
            <person name="Varghese N."/>
            <person name="Submissions S."/>
        </authorList>
    </citation>
    <scope>NUCLEOTIDE SEQUENCE [LARGE SCALE GENOMIC DNA]</scope>
    <source>
        <strain evidence="2 3">IAM 15147</strain>
    </source>
</reference>
<sequence length="255" mass="26107">MIVLLPPSETKAAGGSGASLTTARPGESPLGFPGLAVARSRALAALDRLVAAGQDVSTPAKARAAADNAAVRSAPTMPAIDRYTGVLYDALGAGSLDADARAWVETHVVIQSALLGFVRASDHIPAYKVSEHTKLPGERMRDLWSEAGAVIDGFALDLRSKAYAALAPVAGAVPVEIVSPEGKALNHWNKAGKGALVRSLAEAAVEVDSADALVRWAASASVPLTGTETGLRLVVQDPRLAPSEPGTAAGPVQDR</sequence>
<dbReference type="EMBL" id="FOZN01000001">
    <property type="protein sequence ID" value="SFR98122.1"/>
    <property type="molecule type" value="Genomic_DNA"/>
</dbReference>
<proteinExistence type="predicted"/>
<dbReference type="GO" id="GO:0033194">
    <property type="term" value="P:response to hydroperoxide"/>
    <property type="evidence" value="ECO:0007669"/>
    <property type="project" value="TreeGrafter"/>
</dbReference>
<evidence type="ECO:0000313" key="2">
    <source>
        <dbReference type="EMBL" id="SFR98122.1"/>
    </source>
</evidence>
<dbReference type="GO" id="GO:0005829">
    <property type="term" value="C:cytosol"/>
    <property type="evidence" value="ECO:0007669"/>
    <property type="project" value="TreeGrafter"/>
</dbReference>
<dbReference type="Pfam" id="PF03883">
    <property type="entry name" value="H2O2_YaaD"/>
    <property type="match status" value="1"/>
</dbReference>
<dbReference type="PANTHER" id="PTHR30283:SF4">
    <property type="entry name" value="PEROXIDE STRESS RESISTANCE PROTEIN YAAA"/>
    <property type="match status" value="1"/>
</dbReference>
<evidence type="ECO:0000313" key="3">
    <source>
        <dbReference type="Proteomes" id="UP000198506"/>
    </source>
</evidence>
<dbReference type="Proteomes" id="UP000198506">
    <property type="component" value="Unassembled WGS sequence"/>
</dbReference>
<evidence type="ECO:0000256" key="1">
    <source>
        <dbReference type="SAM" id="MobiDB-lite"/>
    </source>
</evidence>
<feature type="region of interest" description="Disordered" evidence="1">
    <location>
        <begin position="1"/>
        <end position="25"/>
    </location>
</feature>